<dbReference type="InterPro" id="IPR003870">
    <property type="entry name" value="DUF222"/>
</dbReference>
<feature type="domain" description="HNH nuclease" evidence="2">
    <location>
        <begin position="365"/>
        <end position="417"/>
    </location>
</feature>
<name>A0ABU0PHS4_9MICC</name>
<feature type="region of interest" description="Disordered" evidence="1">
    <location>
        <begin position="412"/>
        <end position="482"/>
    </location>
</feature>
<gene>
    <name evidence="3" type="ORF">QFZ36_000673</name>
</gene>
<accession>A0ABU0PHS4</accession>
<evidence type="ECO:0000259" key="2">
    <source>
        <dbReference type="SMART" id="SM00507"/>
    </source>
</evidence>
<dbReference type="Pfam" id="PF02720">
    <property type="entry name" value="DUF222"/>
    <property type="match status" value="1"/>
</dbReference>
<reference evidence="3 4" key="1">
    <citation type="submission" date="2023-07" db="EMBL/GenBank/DDBJ databases">
        <title>Comparative genomics of wheat-associated soil bacteria to identify genetic determinants of phenazine resistance.</title>
        <authorList>
            <person name="Mouncey N."/>
        </authorList>
    </citation>
    <scope>NUCLEOTIDE SEQUENCE [LARGE SCALE GENOMIC DNA]</scope>
    <source>
        <strain evidence="3 4">W1I3</strain>
    </source>
</reference>
<proteinExistence type="predicted"/>
<dbReference type="EMBL" id="JAUSXB010000001">
    <property type="protein sequence ID" value="MDQ0673112.1"/>
    <property type="molecule type" value="Genomic_DNA"/>
</dbReference>
<evidence type="ECO:0000313" key="4">
    <source>
        <dbReference type="Proteomes" id="UP001236806"/>
    </source>
</evidence>
<dbReference type="RefSeq" id="WP_306633917.1">
    <property type="nucleotide sequence ID" value="NZ_JAUSXB010000001.1"/>
</dbReference>
<keyword evidence="4" id="KW-1185">Reference proteome</keyword>
<feature type="compositionally biased region" description="Low complexity" evidence="1">
    <location>
        <begin position="423"/>
        <end position="438"/>
    </location>
</feature>
<comment type="caution">
    <text evidence="3">The sequence shown here is derived from an EMBL/GenBank/DDBJ whole genome shotgun (WGS) entry which is preliminary data.</text>
</comment>
<evidence type="ECO:0000256" key="1">
    <source>
        <dbReference type="SAM" id="MobiDB-lite"/>
    </source>
</evidence>
<sequence>MGKAAVAKAFEDIKSSLAVLNAEVDECGSEPFSAADPLAGLADGCLDILAGARVAEAGFAGLKARAAVKYADTAEAIAPDAPVQAQEMAVAAEIGCLLALGTRAAGAFLAASHTLCKELPPTLSALQSGTITWSHALVVVDETASLDPAGAAALEAHFLDPEVPKPAKAATIGEMPAYRFRTKARTWRERHHAESIEKRHARGVADRRVEYRPDQDGMAWLSAYLPADQASAIWNRLTTAARGLQGPEETRTLTQLRTDLYGGWLLGGTASPGTTRFGTGDTMGAGIDTGLSSSIRAQVLVTVPVFSLMGLTDEPAMLDGYGPVPPSMARQLVADGAASFYRVLVDPRDGAPLEIGRTKYRISQAMRNWLRLRDGKCPFPGCSNNSLDNEADHILTWHQGGTTGISNLGQPCPKHHKLRHTSGWKPTPATKTAPPGWTSPTGRHYKSEHQDWEPPEWPGQLPPKWKTGAQKPQPVPGDPPDFVYIGLSPGEDGIARFLHSRS</sequence>
<dbReference type="SMART" id="SM00507">
    <property type="entry name" value="HNHc"/>
    <property type="match status" value="1"/>
</dbReference>
<evidence type="ECO:0000313" key="3">
    <source>
        <dbReference type="EMBL" id="MDQ0673112.1"/>
    </source>
</evidence>
<dbReference type="CDD" id="cd00085">
    <property type="entry name" value="HNHc"/>
    <property type="match status" value="1"/>
</dbReference>
<feature type="compositionally biased region" description="Basic residues" evidence="1">
    <location>
        <begin position="413"/>
        <end position="422"/>
    </location>
</feature>
<organism evidence="3 4">
    <name type="scientific">Pseudarthrobacter siccitolerans</name>
    <dbReference type="NCBI Taxonomy" id="861266"/>
    <lineage>
        <taxon>Bacteria</taxon>
        <taxon>Bacillati</taxon>
        <taxon>Actinomycetota</taxon>
        <taxon>Actinomycetes</taxon>
        <taxon>Micrococcales</taxon>
        <taxon>Micrococcaceae</taxon>
        <taxon>Pseudarthrobacter</taxon>
    </lineage>
</organism>
<dbReference type="InterPro" id="IPR003615">
    <property type="entry name" value="HNH_nuc"/>
</dbReference>
<protein>
    <recommendedName>
        <fullName evidence="2">HNH nuclease domain-containing protein</fullName>
    </recommendedName>
</protein>
<dbReference type="Proteomes" id="UP001236806">
    <property type="component" value="Unassembled WGS sequence"/>
</dbReference>